<comment type="caution">
    <text evidence="3">The sequence shown here is derived from an EMBL/GenBank/DDBJ whole genome shotgun (WGS) entry which is preliminary data.</text>
</comment>
<dbReference type="EMBL" id="PEBQ01000184">
    <property type="protein sequence ID" value="PHY92836.1"/>
    <property type="molecule type" value="Genomic_DNA"/>
</dbReference>
<name>A0A2G4R8F1_9PROT</name>
<dbReference type="RefSeq" id="WP_099542146.1">
    <property type="nucleotide sequence ID" value="NZ_PEBQ01000184.1"/>
</dbReference>
<accession>A0A2G4R8F1</accession>
<organism evidence="3 4">
    <name type="scientific">Acetobacter pomorum</name>
    <dbReference type="NCBI Taxonomy" id="65959"/>
    <lineage>
        <taxon>Bacteria</taxon>
        <taxon>Pseudomonadati</taxon>
        <taxon>Pseudomonadota</taxon>
        <taxon>Alphaproteobacteria</taxon>
        <taxon>Acetobacterales</taxon>
        <taxon>Acetobacteraceae</taxon>
        <taxon>Acetobacter</taxon>
    </lineage>
</organism>
<keyword evidence="2" id="KW-0732">Signal</keyword>
<feature type="compositionally biased region" description="Basic and acidic residues" evidence="1">
    <location>
        <begin position="68"/>
        <end position="79"/>
    </location>
</feature>
<feature type="region of interest" description="Disordered" evidence="1">
    <location>
        <begin position="52"/>
        <end position="189"/>
    </location>
</feature>
<dbReference type="Proteomes" id="UP000228751">
    <property type="component" value="Unassembled WGS sequence"/>
</dbReference>
<feature type="compositionally biased region" description="Polar residues" evidence="1">
    <location>
        <begin position="157"/>
        <end position="168"/>
    </location>
</feature>
<protein>
    <recommendedName>
        <fullName evidence="5">Type IV secretion protein DotH</fullName>
    </recommendedName>
</protein>
<sequence length="453" mass="48446">MTSLYNNVQCVLNKYLRQRHTVSRLIAVGLMLPLSLHAEDLPDGFLPASPVSPVSARVATSPSPTPSDADKDSAIHPEDPTPSPPVLTPSEPLEGKEQNMVSNSTRRPTPHMNPLGPPPVPSRMSGGGRGGDAETDGDAPGVGRIGHAGLPPAVDGSTENAYGASSPQKMYANPPSDYGNNGPKGTPDEEAFEKTIKQLAPMNADQIRKERSHMDTVERVQSEPANGVIPIPHSGTISLSLKPGEASPRIGLASGNATVLTFYDQTGAPWPITSVTSGNSDAFTSSKAGQVGKTNMAVIAPKANYGYGNLVVTLEGLPVPVIFSVICGSGVVDYRKDIRIRGRGPNAQENITEGSSLQPTNDKTMNDFVDDLPPKGAVSIKTNNPEVEAWRYKHGIYVRSRLQMVDPDWIDDQKSPEGDRVYEIDENTLQGSPILEFLIDGRSVYVDLDINMQ</sequence>
<gene>
    <name evidence="3" type="ORF">CSR02_14500</name>
</gene>
<feature type="chain" id="PRO_5013875384" description="Type IV secretion protein DotH" evidence="2">
    <location>
        <begin position="39"/>
        <end position="453"/>
    </location>
</feature>
<evidence type="ECO:0008006" key="5">
    <source>
        <dbReference type="Google" id="ProtNLM"/>
    </source>
</evidence>
<feature type="signal peptide" evidence="2">
    <location>
        <begin position="1"/>
        <end position="38"/>
    </location>
</feature>
<dbReference type="InterPro" id="IPR022073">
    <property type="entry name" value="T4BSS_DotH_IcmK"/>
</dbReference>
<keyword evidence="4" id="KW-1185">Reference proteome</keyword>
<proteinExistence type="predicted"/>
<evidence type="ECO:0000256" key="2">
    <source>
        <dbReference type="SAM" id="SignalP"/>
    </source>
</evidence>
<reference evidence="3 4" key="1">
    <citation type="submission" date="2017-10" db="EMBL/GenBank/DDBJ databases">
        <title>Genomic analysis of the genus Acetobacter.</title>
        <authorList>
            <person name="Kim K.H."/>
            <person name="Chun B.H."/>
            <person name="Son A.R."/>
            <person name="Jeon C.O."/>
        </authorList>
    </citation>
    <scope>NUCLEOTIDE SEQUENCE [LARGE SCALE GENOMIC DNA]</scope>
    <source>
        <strain evidence="3 4">LHT 2458</strain>
    </source>
</reference>
<evidence type="ECO:0000256" key="1">
    <source>
        <dbReference type="SAM" id="MobiDB-lite"/>
    </source>
</evidence>
<dbReference type="Pfam" id="PF12293">
    <property type="entry name" value="T4BSS_DotH_IcmK"/>
    <property type="match status" value="1"/>
</dbReference>
<evidence type="ECO:0000313" key="4">
    <source>
        <dbReference type="Proteomes" id="UP000228751"/>
    </source>
</evidence>
<dbReference type="OrthoDB" id="8682498at2"/>
<evidence type="ECO:0000313" key="3">
    <source>
        <dbReference type="EMBL" id="PHY92836.1"/>
    </source>
</evidence>
<dbReference type="AlphaFoldDB" id="A0A2G4R8F1"/>